<proteinExistence type="predicted"/>
<feature type="domain" description="Peptidase M15A C-terminal" evidence="2">
    <location>
        <begin position="346"/>
        <end position="445"/>
    </location>
</feature>
<dbReference type="STRING" id="394.NGR_c14110"/>
<evidence type="ECO:0000313" key="3">
    <source>
        <dbReference type="EMBL" id="ACP25186.1"/>
    </source>
</evidence>
<feature type="region of interest" description="Disordered" evidence="1">
    <location>
        <begin position="65"/>
        <end position="103"/>
    </location>
</feature>
<organism evidence="3 4">
    <name type="scientific">Sinorhizobium fredii (strain NBRC 101917 / NGR234)</name>
    <dbReference type="NCBI Taxonomy" id="394"/>
    <lineage>
        <taxon>Bacteria</taxon>
        <taxon>Pseudomonadati</taxon>
        <taxon>Pseudomonadota</taxon>
        <taxon>Alphaproteobacteria</taxon>
        <taxon>Hyphomicrobiales</taxon>
        <taxon>Rhizobiaceae</taxon>
        <taxon>Sinorhizobium/Ensifer group</taxon>
        <taxon>Sinorhizobium</taxon>
    </lineage>
</organism>
<dbReference type="HOGENOM" id="CLU_054334_0_0_5"/>
<dbReference type="Proteomes" id="UP000001054">
    <property type="component" value="Chromosome"/>
</dbReference>
<dbReference type="Pfam" id="PF08291">
    <property type="entry name" value="Peptidase_M15_3"/>
    <property type="match status" value="1"/>
</dbReference>
<dbReference type="SUPFAM" id="SSF55166">
    <property type="entry name" value="Hedgehog/DD-peptidase"/>
    <property type="match status" value="1"/>
</dbReference>
<keyword evidence="4" id="KW-1185">Reference proteome</keyword>
<dbReference type="EMBL" id="CP001389">
    <property type="protein sequence ID" value="ACP25186.1"/>
    <property type="molecule type" value="Genomic_DNA"/>
</dbReference>
<feature type="region of interest" description="Disordered" evidence="1">
    <location>
        <begin position="129"/>
        <end position="259"/>
    </location>
</feature>
<feature type="region of interest" description="Disordered" evidence="1">
    <location>
        <begin position="270"/>
        <end position="289"/>
    </location>
</feature>
<reference evidence="3 4" key="1">
    <citation type="journal article" date="2009" name="Appl. Environ. Microbiol.">
        <title>Rhizobium sp. strain NGR234 possesses a remarkable number of secretion systems.</title>
        <authorList>
            <person name="Schmeisser C."/>
            <person name="Liesegang H."/>
            <person name="Krysciak D."/>
            <person name="Bakkou N."/>
            <person name="Le Quere A."/>
            <person name="Wollherr A."/>
            <person name="Heinemeyer I."/>
            <person name="Morgenstern B."/>
            <person name="Pommerening-Roeser A."/>
            <person name="Flores M."/>
            <person name="Palacios R."/>
            <person name="Brenner S."/>
            <person name="Gottschalk G."/>
            <person name="Schmitz R.A."/>
            <person name="Broughton W.J."/>
            <person name="Perret X."/>
            <person name="Strittmatter A.W."/>
            <person name="Streit W.R."/>
        </authorList>
    </citation>
    <scope>NUCLEOTIDE SEQUENCE [LARGE SCALE GENOMIC DNA]</scope>
    <source>
        <strain evidence="4">NBRC 101917 / NGR234</strain>
    </source>
</reference>
<dbReference type="Gene3D" id="3.30.1380.10">
    <property type="match status" value="1"/>
</dbReference>
<feature type="compositionally biased region" description="Low complexity" evidence="1">
    <location>
        <begin position="137"/>
        <end position="155"/>
    </location>
</feature>
<dbReference type="PATRIC" id="fig|394.7.peg.4228"/>
<dbReference type="OrthoDB" id="5418604at2"/>
<name>C3MCA7_SINFN</name>
<dbReference type="eggNOG" id="COG3108">
    <property type="taxonomic scope" value="Bacteria"/>
</dbReference>
<feature type="compositionally biased region" description="Polar residues" evidence="1">
    <location>
        <begin position="180"/>
        <end position="199"/>
    </location>
</feature>
<protein>
    <recommendedName>
        <fullName evidence="2">Peptidase M15A C-terminal domain-containing protein</fullName>
    </recommendedName>
</protein>
<dbReference type="KEGG" id="rhi:NGR_c14110"/>
<sequence>MSMGESQACAESGDKTLQQLDSRCALLSVGRAAAFSISLLTLSGCVSAVADGNGANLVETQQAAASSSAATPNSDGGLPDDQPAASGAGKTAQQETEDSAGHADTAALQQGLTMQSTGLNATSSSIYGQSTVTGSVPASADEPSGAPSGAAARSGVNATSNSLFGRAQPATPPVLPDQEGASNATPTGAQPGTASTTSAADLPSAVPLPTSPQAARAGETSAPLQAVEVASTGQVAPPLADPAQPTSPERDEKNPQQTAKSWTLASLFAAKKRKPNLRSSDESDADATAKRTITTGNAPEPQVASLAYTALPGVKLNPLFNMDHADHAGEEDDAPVEVANLSGLARLAPSGLILQTESVETGCFKPALMEMLKNVERHYGQKVMVTSGLRPIKVNRKRQSLHTRCEAADIQVKGVSKWDLADYLRSLPGRGGVGTYCHTESVHIDIGRQRDWNWRCRRRNG</sequence>
<accession>C3MCA7</accession>
<dbReference type="InterPro" id="IPR013230">
    <property type="entry name" value="Peptidase_M15A_C"/>
</dbReference>
<gene>
    <name evidence="3" type="ordered locus">NGR_c14110</name>
</gene>
<evidence type="ECO:0000313" key="4">
    <source>
        <dbReference type="Proteomes" id="UP000001054"/>
    </source>
</evidence>
<dbReference type="AlphaFoldDB" id="C3MCA7"/>
<evidence type="ECO:0000259" key="2">
    <source>
        <dbReference type="Pfam" id="PF08291"/>
    </source>
</evidence>
<evidence type="ECO:0000256" key="1">
    <source>
        <dbReference type="SAM" id="MobiDB-lite"/>
    </source>
</evidence>
<dbReference type="InterPro" id="IPR009045">
    <property type="entry name" value="Zn_M74/Hedgehog-like"/>
</dbReference>